<keyword evidence="4 7" id="KW-0808">Transferase</keyword>
<evidence type="ECO:0000256" key="4">
    <source>
        <dbReference type="ARBA" id="ARBA00022679"/>
    </source>
</evidence>
<evidence type="ECO:0000256" key="3">
    <source>
        <dbReference type="ARBA" id="ARBA00022475"/>
    </source>
</evidence>
<accession>A0A1M6AMM3</accession>
<name>A0A1M6AMM3_9FIRM</name>
<proteinExistence type="inferred from homology"/>
<dbReference type="EMBL" id="FQYW01000004">
    <property type="protein sequence ID" value="SHI37750.1"/>
    <property type="molecule type" value="Genomic_DNA"/>
</dbReference>
<dbReference type="InterPro" id="IPR007554">
    <property type="entry name" value="Glycerophosphate_synth"/>
</dbReference>
<dbReference type="GO" id="GO:0047355">
    <property type="term" value="F:CDP-glycerol glycerophosphotransferase activity"/>
    <property type="evidence" value="ECO:0007669"/>
    <property type="project" value="InterPro"/>
</dbReference>
<dbReference type="InterPro" id="IPR043148">
    <property type="entry name" value="TagF_C"/>
</dbReference>
<sequence length="496" mass="57530">MNQQWSQFYKDAGSKQVILFGMGKMCEWFLNYGTNVNIKALIDNSPSKVNRNIFSIYPNLKEQHVQDPIIHSFEDVTSSADTSQFILLITTRYDDEILKGIDIDSFYNVYSLPKMNNDLVTKREQYDKLPLVDKKVVVFADVYGEHGKAITQKLLQMDDTVDVVWIVNKRPSDCSRKVRLVYRYDFESYYYEISTAKIWIVDLSVDADIKKKSGQIYFQVKHWSSITLKKFSCEDMKWASMPGAVEFQKKEAARTDYILSGSQFDEDSCRRGFMYNGPFVRVGSPRSDIIFQPEIKNVVRNKLGISEYKKVLLYAPTFRVSKDESFAHQHTEQGIDFELLRDSLTNKFNGEWIILLRLHPSVASSADGIKLPDYVKNVSKYDDSQELVACCDALISDYSSIIFEAAYVYKPIFLFTPDLDEYLKHERQLLLDYRELPFPISVSNGELKRNIEAFDEVKYRKCVENLFNKYQVHEDGHASERAAEFILGLMNFKGKL</sequence>
<dbReference type="Proteomes" id="UP000191240">
    <property type="component" value="Unassembled WGS sequence"/>
</dbReference>
<dbReference type="AlphaFoldDB" id="A0A1M6AMM3"/>
<comment type="subcellular location">
    <subcellularLocation>
        <location evidence="1">Cell membrane</location>
        <topology evidence="1">Peripheral membrane protein</topology>
    </subcellularLocation>
</comment>
<dbReference type="InterPro" id="IPR051612">
    <property type="entry name" value="Teichoic_Acid_Biosynth"/>
</dbReference>
<keyword evidence="6" id="KW-0472">Membrane</keyword>
<dbReference type="Gene3D" id="3.40.50.12580">
    <property type="match status" value="1"/>
</dbReference>
<dbReference type="InterPro" id="IPR043149">
    <property type="entry name" value="TagF_N"/>
</dbReference>
<evidence type="ECO:0000256" key="2">
    <source>
        <dbReference type="ARBA" id="ARBA00010488"/>
    </source>
</evidence>
<dbReference type="SUPFAM" id="SSF53756">
    <property type="entry name" value="UDP-Glycosyltransferase/glycogen phosphorylase"/>
    <property type="match status" value="1"/>
</dbReference>
<keyword evidence="3" id="KW-1003">Cell membrane</keyword>
<evidence type="ECO:0000313" key="8">
    <source>
        <dbReference type="Proteomes" id="UP000191240"/>
    </source>
</evidence>
<dbReference type="Pfam" id="PF04464">
    <property type="entry name" value="Glyphos_transf"/>
    <property type="match status" value="1"/>
</dbReference>
<dbReference type="PANTHER" id="PTHR37316:SF3">
    <property type="entry name" value="TEICHOIC ACID GLYCEROL-PHOSPHATE TRANSFERASE"/>
    <property type="match status" value="1"/>
</dbReference>
<protein>
    <submittedName>
        <fullName evidence="7">CDP-glycerol glycerophosphotransferase</fullName>
    </submittedName>
</protein>
<evidence type="ECO:0000313" key="7">
    <source>
        <dbReference type="EMBL" id="SHI37750.1"/>
    </source>
</evidence>
<evidence type="ECO:0000256" key="6">
    <source>
        <dbReference type="ARBA" id="ARBA00023136"/>
    </source>
</evidence>
<gene>
    <name evidence="7" type="ORF">SAMN02745671_00439</name>
</gene>
<dbReference type="PANTHER" id="PTHR37316">
    <property type="entry name" value="TEICHOIC ACID GLYCEROL-PHOSPHATE PRIMASE"/>
    <property type="match status" value="1"/>
</dbReference>
<organism evidence="7 8">
    <name type="scientific">Anaerovibrio lipolyticus DSM 3074</name>
    <dbReference type="NCBI Taxonomy" id="1120997"/>
    <lineage>
        <taxon>Bacteria</taxon>
        <taxon>Bacillati</taxon>
        <taxon>Bacillota</taxon>
        <taxon>Negativicutes</taxon>
        <taxon>Selenomonadales</taxon>
        <taxon>Selenomonadaceae</taxon>
        <taxon>Anaerovibrio</taxon>
    </lineage>
</organism>
<evidence type="ECO:0000256" key="5">
    <source>
        <dbReference type="ARBA" id="ARBA00022944"/>
    </source>
</evidence>
<keyword evidence="5" id="KW-0777">Teichoic acid biosynthesis</keyword>
<comment type="similarity">
    <text evidence="2">Belongs to the CDP-glycerol glycerophosphotransferase family.</text>
</comment>
<dbReference type="GO" id="GO:0005886">
    <property type="term" value="C:plasma membrane"/>
    <property type="evidence" value="ECO:0007669"/>
    <property type="project" value="UniProtKB-SubCell"/>
</dbReference>
<dbReference type="Gene3D" id="3.40.50.11820">
    <property type="match status" value="1"/>
</dbReference>
<reference evidence="7 8" key="1">
    <citation type="submission" date="2016-11" db="EMBL/GenBank/DDBJ databases">
        <authorList>
            <person name="Jaros S."/>
            <person name="Januszkiewicz K."/>
            <person name="Wedrychowicz H."/>
        </authorList>
    </citation>
    <scope>NUCLEOTIDE SEQUENCE [LARGE SCALE GENOMIC DNA]</scope>
    <source>
        <strain evidence="7 8">DSM 3074</strain>
    </source>
</reference>
<evidence type="ECO:0000256" key="1">
    <source>
        <dbReference type="ARBA" id="ARBA00004202"/>
    </source>
</evidence>
<dbReference type="GO" id="GO:0019350">
    <property type="term" value="P:teichoic acid biosynthetic process"/>
    <property type="evidence" value="ECO:0007669"/>
    <property type="project" value="UniProtKB-KW"/>
</dbReference>